<evidence type="ECO:0000256" key="1">
    <source>
        <dbReference type="SAM" id="MobiDB-lite"/>
    </source>
</evidence>
<dbReference type="AlphaFoldDB" id="A0A9W9V3Y6"/>
<reference evidence="3" key="1">
    <citation type="submission" date="2022-11" db="EMBL/GenBank/DDBJ databases">
        <authorList>
            <person name="Petersen C."/>
        </authorList>
    </citation>
    <scope>NUCLEOTIDE SEQUENCE</scope>
    <source>
        <strain evidence="3">IBT 29864</strain>
    </source>
</reference>
<protein>
    <recommendedName>
        <fullName evidence="5">Mid2 domain-containing protein</fullName>
    </recommendedName>
</protein>
<feature type="compositionally biased region" description="Polar residues" evidence="1">
    <location>
        <begin position="144"/>
        <end position="157"/>
    </location>
</feature>
<gene>
    <name evidence="3" type="ORF">N7496_007793</name>
</gene>
<feature type="compositionally biased region" description="Low complexity" evidence="1">
    <location>
        <begin position="114"/>
        <end position="143"/>
    </location>
</feature>
<sequence length="246" mass="25555">MAPSASAVDQDSPASPMASVNKDRIFFEGHAQIPHGKARAAQSFAQAVSHSGSQREVLSGLREYNDCLGRQLDNWMSSCPGVGSGYFCCGVDDSCCKNSTLILDLGFGTAITTASSTSTSSTSTASNQPTSTIASSQTTSASSNLPSTHNNNVQVNGNDTPGTNVALAAGVGAGVGLPVCAAIVAFIFFCRRRHRQVALDKDFSESQPRKLPLRELESNAPRSEVGSTALCELSTASLCELSTARG</sequence>
<keyword evidence="4" id="KW-1185">Reference proteome</keyword>
<keyword evidence="2" id="KW-0472">Membrane</keyword>
<dbReference type="EMBL" id="JAPZBS010000007">
    <property type="protein sequence ID" value="KAJ5368033.1"/>
    <property type="molecule type" value="Genomic_DNA"/>
</dbReference>
<feature type="transmembrane region" description="Helical" evidence="2">
    <location>
        <begin position="165"/>
        <end position="189"/>
    </location>
</feature>
<name>A0A9W9V3Y6_9EURO</name>
<comment type="caution">
    <text evidence="3">The sequence shown here is derived from an EMBL/GenBank/DDBJ whole genome shotgun (WGS) entry which is preliminary data.</text>
</comment>
<dbReference type="Proteomes" id="UP001147782">
    <property type="component" value="Unassembled WGS sequence"/>
</dbReference>
<dbReference type="CDD" id="cd12087">
    <property type="entry name" value="TM_EGFR-like"/>
    <property type="match status" value="1"/>
</dbReference>
<feature type="region of interest" description="Disordered" evidence="1">
    <location>
        <begin position="114"/>
        <end position="157"/>
    </location>
</feature>
<reference evidence="3" key="2">
    <citation type="journal article" date="2023" name="IMA Fungus">
        <title>Comparative genomic study of the Penicillium genus elucidates a diverse pangenome and 15 lateral gene transfer events.</title>
        <authorList>
            <person name="Petersen C."/>
            <person name="Sorensen T."/>
            <person name="Nielsen M.R."/>
            <person name="Sondergaard T.E."/>
            <person name="Sorensen J.L."/>
            <person name="Fitzpatrick D.A."/>
            <person name="Frisvad J.C."/>
            <person name="Nielsen K.L."/>
        </authorList>
    </citation>
    <scope>NUCLEOTIDE SEQUENCE</scope>
    <source>
        <strain evidence="3">IBT 29864</strain>
    </source>
</reference>
<dbReference type="RefSeq" id="XP_056552775.1">
    <property type="nucleotide sequence ID" value="XM_056700712.1"/>
</dbReference>
<keyword evidence="2" id="KW-0812">Transmembrane</keyword>
<evidence type="ECO:0000313" key="3">
    <source>
        <dbReference type="EMBL" id="KAJ5368033.1"/>
    </source>
</evidence>
<evidence type="ECO:0008006" key="5">
    <source>
        <dbReference type="Google" id="ProtNLM"/>
    </source>
</evidence>
<evidence type="ECO:0000313" key="4">
    <source>
        <dbReference type="Proteomes" id="UP001147782"/>
    </source>
</evidence>
<keyword evidence="2" id="KW-1133">Transmembrane helix</keyword>
<accession>A0A9W9V3Y6</accession>
<organism evidence="3 4">
    <name type="scientific">Penicillium cataractarum</name>
    <dbReference type="NCBI Taxonomy" id="2100454"/>
    <lineage>
        <taxon>Eukaryota</taxon>
        <taxon>Fungi</taxon>
        <taxon>Dikarya</taxon>
        <taxon>Ascomycota</taxon>
        <taxon>Pezizomycotina</taxon>
        <taxon>Eurotiomycetes</taxon>
        <taxon>Eurotiomycetidae</taxon>
        <taxon>Eurotiales</taxon>
        <taxon>Aspergillaceae</taxon>
        <taxon>Penicillium</taxon>
    </lineage>
</organism>
<dbReference type="GeneID" id="81439891"/>
<proteinExistence type="predicted"/>
<evidence type="ECO:0000256" key="2">
    <source>
        <dbReference type="SAM" id="Phobius"/>
    </source>
</evidence>